<dbReference type="GO" id="GO:0003824">
    <property type="term" value="F:catalytic activity"/>
    <property type="evidence" value="ECO:0007669"/>
    <property type="project" value="InterPro"/>
</dbReference>
<dbReference type="Gene3D" id="1.10.340.30">
    <property type="entry name" value="Hypothetical protein, domain 2"/>
    <property type="match status" value="1"/>
</dbReference>
<evidence type="ECO:0000256" key="3">
    <source>
        <dbReference type="SAM" id="MobiDB-lite"/>
    </source>
</evidence>
<proteinExistence type="predicted"/>
<feature type="region of interest" description="Disordered" evidence="3">
    <location>
        <begin position="124"/>
        <end position="150"/>
    </location>
</feature>
<dbReference type="GO" id="GO:0003677">
    <property type="term" value="F:DNA binding"/>
    <property type="evidence" value="ECO:0007669"/>
    <property type="project" value="InterPro"/>
</dbReference>
<dbReference type="SUPFAM" id="SSF48150">
    <property type="entry name" value="DNA-glycosylase"/>
    <property type="match status" value="1"/>
</dbReference>
<sequence>MLEKMVKVRATHENHKTTRHREDTIPMVDKDVQDDFNGSQQGARMPTVACLILLQNANCSVFDFVCRMPTVACLIFASIFPDFGLTLSDSRENMVSCIDPLAFPVAFEDFEEWRETGNGIETLKVESKKKRKSSSQKTAEGHGKVPKVSPYFQNDKKTVNVEVLEHETDFDSITNSGEKIAIENFEFQGKRTSAKNKTVEHAQVQKVSPFSQSNSGKKVDHESCCSDCEIGFSPISSTGGDFLEKKKKVVENNLQVNGNDTNAYVNTKNMKFMALKNVVQVGVRYVSPYYQNDNGKKFNVQPLKIKSASMVLPTFGNLMEDKLVENNGRKNIIHKVLETHADSIALISEDEPQNIGNEIQTSKIESMKRKSNSTKTAQEHAKVRKVSPYFQNDSEKAVNVKVQELESDTDSVALMGTCTFGHKIPIEMFKYEGKKDEPQNIGNEIQTFKIESMKRKSNSTKTALQHAKVRKVSPYFQNDSEKAANVKVHELENDTDSVALMGTCTFGQNIPIEMFKYEGKRTSEKEETTEHAQIQKVSPFFQSNNVKKVGAELCCAGGMLLEHKPLGDGNVTENGLINIKKKTISNKRQGNGNDTTSKVKFKKTKPLVQKNVANGIRYVSPYFHSDSGKKIDVKTKPLVQKNVAHAIRYVSPYFHNDSGKKIDVKTKPLAQKDEPQNIGNEIQTFKIESMRRKSNSTKTAQEHTKVRKVSPYFQKDSEKPVNVKVHELENDTDSVALMGTCTFGHKIPIEMFKYEGKRTSETEEITEHAQIQKVYPFFQSNNVKKVGAELCCAGGMLLEHKPQGDGNVTENGLINIKKKTISNKRQGNGNDTTSKVKSKRTKPLVQKNVANGIRYVSPYFHSDSGKKIDVKTKPLVQKNVAHAIRYVSPYFHNDGGKKIDVKTKPLAQKNVAHAIRYVSPLDEGGKLESIALHTAENFVEENKSSEKSIEIKRNLSASEKWDEAYERKTPDNAWKPPRSAIVLIQENHAHDPWRVLVICMLLNRTSGTQTKKIVSDFFKLCPDAKSCTEVAREEIEETIKTLGFQHKRANMVQRLSEEYLDESWTHVTQLHGVGKYAADAYAIFVNGKWNRVRPADHMLNYYWEFLRRIYQT</sequence>
<reference evidence="4 5" key="1">
    <citation type="submission" date="2020-05" db="EMBL/GenBank/DDBJ databases">
        <title>Vigna angularis (adzuki bean) Var. LongXiaoDou No. 4 denovo assembly.</title>
        <authorList>
            <person name="Xiang H."/>
        </authorList>
    </citation>
    <scope>NUCLEOTIDE SEQUENCE [LARGE SCALE GENOMIC DNA]</scope>
    <source>
        <tissue evidence="4">Leaf</tissue>
    </source>
</reference>
<feature type="compositionally biased region" description="Polar residues" evidence="3">
    <location>
        <begin position="823"/>
        <end position="835"/>
    </location>
</feature>
<evidence type="ECO:0000313" key="4">
    <source>
        <dbReference type="EMBL" id="KAG2394490.1"/>
    </source>
</evidence>
<accession>A0A8T0K467</accession>
<dbReference type="InterPro" id="IPR045138">
    <property type="entry name" value="MeCP2/MBD4"/>
</dbReference>
<dbReference type="GO" id="GO:0005634">
    <property type="term" value="C:nucleus"/>
    <property type="evidence" value="ECO:0007669"/>
    <property type="project" value="UniProtKB-SubCell"/>
</dbReference>
<comment type="subcellular location">
    <subcellularLocation>
        <location evidence="1">Nucleus</location>
    </subcellularLocation>
</comment>
<feature type="region of interest" description="Disordered" evidence="3">
    <location>
        <begin position="821"/>
        <end position="841"/>
    </location>
</feature>
<dbReference type="EMBL" id="JABFOF010000006">
    <property type="protein sequence ID" value="KAG2394490.1"/>
    <property type="molecule type" value="Genomic_DNA"/>
</dbReference>
<evidence type="ECO:0000313" key="5">
    <source>
        <dbReference type="Proteomes" id="UP000743370"/>
    </source>
</evidence>
<gene>
    <name evidence="4" type="ORF">HKW66_Vig0181320</name>
</gene>
<dbReference type="FunFam" id="1.10.340.30:FF:000007">
    <property type="entry name" value="Methyl-CpG-binding domain protein 4"/>
    <property type="match status" value="1"/>
</dbReference>
<comment type="caution">
    <text evidence="4">The sequence shown here is derived from an EMBL/GenBank/DDBJ whole genome shotgun (WGS) entry which is preliminary data.</text>
</comment>
<evidence type="ECO:0000256" key="2">
    <source>
        <dbReference type="ARBA" id="ARBA00023242"/>
    </source>
</evidence>
<protein>
    <submittedName>
        <fullName evidence="4">Methyl-CpG-binding domain protein</fullName>
    </submittedName>
</protein>
<evidence type="ECO:0000256" key="1">
    <source>
        <dbReference type="ARBA" id="ARBA00004123"/>
    </source>
</evidence>
<dbReference type="PANTHER" id="PTHR15074:SF0">
    <property type="entry name" value="METHYL-CPG-BINDING DOMAIN PROTEIN 4-LIKE PROTEIN"/>
    <property type="match status" value="1"/>
</dbReference>
<keyword evidence="2" id="KW-0539">Nucleus</keyword>
<organism evidence="4 5">
    <name type="scientific">Phaseolus angularis</name>
    <name type="common">Azuki bean</name>
    <name type="synonym">Vigna angularis</name>
    <dbReference type="NCBI Taxonomy" id="3914"/>
    <lineage>
        <taxon>Eukaryota</taxon>
        <taxon>Viridiplantae</taxon>
        <taxon>Streptophyta</taxon>
        <taxon>Embryophyta</taxon>
        <taxon>Tracheophyta</taxon>
        <taxon>Spermatophyta</taxon>
        <taxon>Magnoliopsida</taxon>
        <taxon>eudicotyledons</taxon>
        <taxon>Gunneridae</taxon>
        <taxon>Pentapetalae</taxon>
        <taxon>rosids</taxon>
        <taxon>fabids</taxon>
        <taxon>Fabales</taxon>
        <taxon>Fabaceae</taxon>
        <taxon>Papilionoideae</taxon>
        <taxon>50 kb inversion clade</taxon>
        <taxon>NPAAA clade</taxon>
        <taxon>indigoferoid/millettioid clade</taxon>
        <taxon>Phaseoleae</taxon>
        <taxon>Vigna</taxon>
    </lineage>
</organism>
<dbReference type="InterPro" id="IPR011257">
    <property type="entry name" value="DNA_glycosylase"/>
</dbReference>
<name>A0A8T0K467_PHAAN</name>
<dbReference type="PANTHER" id="PTHR15074">
    <property type="entry name" value="METHYL-CPG-BINDING PROTEIN"/>
    <property type="match status" value="1"/>
</dbReference>
<dbReference type="Proteomes" id="UP000743370">
    <property type="component" value="Unassembled WGS sequence"/>
</dbReference>
<dbReference type="AlphaFoldDB" id="A0A8T0K467"/>
<dbReference type="GO" id="GO:0006281">
    <property type="term" value="P:DNA repair"/>
    <property type="evidence" value="ECO:0007669"/>
    <property type="project" value="InterPro"/>
</dbReference>